<evidence type="ECO:0000256" key="1">
    <source>
        <dbReference type="ARBA" id="ARBA00004071"/>
    </source>
</evidence>
<keyword evidence="5" id="KW-0378">Hydrolase</keyword>
<evidence type="ECO:0000256" key="2">
    <source>
        <dbReference type="ARBA" id="ARBA00007951"/>
    </source>
</evidence>
<dbReference type="Gene3D" id="3.20.20.80">
    <property type="entry name" value="Glycosidases"/>
    <property type="match status" value="1"/>
</dbReference>
<accession>A0A5P8E9M8</accession>
<keyword evidence="6" id="KW-0326">Glycosidase</keyword>
<evidence type="ECO:0000256" key="5">
    <source>
        <dbReference type="ARBA" id="ARBA00022801"/>
    </source>
</evidence>
<sequence>MRFPTLIATLVFSLGNTAISAQNVEESAEHKQRMEWFDNAKLGIFIHWGIYAVNGISESWSFYNNYIPYSEYMQQAKGFTAKHYNPQEWVKLIKESGAQYTVITTKHHDGVALWDTQAGTLSTKKSTPAKRDLITPFVKAVRDSGLKLGLYYSLLDWSHPDYPNWTKTTTRYKISDDTARWQRFCDFNFAQMKELNNQFKPDLYWFDGDWEQTALDWRAADIVSMLRKDNPNVIFNSRIQGYGDYATPEQGVPVVRPKEPHWELCMTMNDSWGWQPHDKNFKSPYMLLRTFVDCLSNGGNMLLDIGPREDGTIPQEEIDILKEFGRWITKHKEAIYETRAGIPNEHFQGYTTLNPSGDILYLYLPYRPNGVVEIKGLVNKVNRVWVVGNGTMLNYKVYNKNYWSEVPGNLYIDVPDEVLDPQITVLAVLLDGPAKLYRGAGQVISVN</sequence>
<dbReference type="GO" id="GO:0005764">
    <property type="term" value="C:lysosome"/>
    <property type="evidence" value="ECO:0007669"/>
    <property type="project" value="TreeGrafter"/>
</dbReference>
<evidence type="ECO:0000256" key="7">
    <source>
        <dbReference type="PIRSR" id="PIRSR001092-1"/>
    </source>
</evidence>
<feature type="site" description="May be important for catalysis" evidence="7">
    <location>
        <position position="265"/>
    </location>
</feature>
<reference evidence="9 10" key="1">
    <citation type="submission" date="2018-11" db="EMBL/GenBank/DDBJ databases">
        <authorList>
            <person name="Na S.W."/>
            <person name="Baik M."/>
        </authorList>
    </citation>
    <scope>NUCLEOTIDE SEQUENCE [LARGE SCALE GENOMIC DNA]</scope>
    <source>
        <strain evidence="9 10">E39</strain>
    </source>
</reference>
<protein>
    <recommendedName>
        <fullName evidence="3">alpha-L-fucosidase</fullName>
        <ecNumber evidence="3">3.2.1.51</ecNumber>
    </recommendedName>
</protein>
<name>A0A5P8E9M8_9BACT</name>
<dbReference type="InterPro" id="IPR000933">
    <property type="entry name" value="Glyco_hydro_29"/>
</dbReference>
<keyword evidence="4" id="KW-0732">Signal</keyword>
<comment type="similarity">
    <text evidence="2">Belongs to the glycosyl hydrolase 29 family.</text>
</comment>
<keyword evidence="10" id="KW-1185">Reference proteome</keyword>
<dbReference type="InterPro" id="IPR057739">
    <property type="entry name" value="Glyco_hydro_29_N"/>
</dbReference>
<proteinExistence type="inferred from homology"/>
<organism evidence="9 10">
    <name type="scientific">Pseudoprevotella muciniphila</name>
    <dbReference type="NCBI Taxonomy" id="2133944"/>
    <lineage>
        <taxon>Bacteria</taxon>
        <taxon>Pseudomonadati</taxon>
        <taxon>Bacteroidota</taxon>
        <taxon>Bacteroidia</taxon>
        <taxon>Bacteroidales</taxon>
        <taxon>Prevotellaceae</taxon>
        <taxon>Pseudoprevotella</taxon>
    </lineage>
</organism>
<dbReference type="GO" id="GO:0016139">
    <property type="term" value="P:glycoside catabolic process"/>
    <property type="evidence" value="ECO:0007669"/>
    <property type="project" value="TreeGrafter"/>
</dbReference>
<gene>
    <name evidence="9" type="ORF">C7Y71_001390</name>
</gene>
<dbReference type="PRINTS" id="PR00741">
    <property type="entry name" value="GLHYDRLASE29"/>
</dbReference>
<dbReference type="AlphaFoldDB" id="A0A5P8E9M8"/>
<evidence type="ECO:0000256" key="6">
    <source>
        <dbReference type="ARBA" id="ARBA00023295"/>
    </source>
</evidence>
<dbReference type="SUPFAM" id="SSF51445">
    <property type="entry name" value="(Trans)glycosidases"/>
    <property type="match status" value="1"/>
</dbReference>
<comment type="function">
    <text evidence="1">Alpha-L-fucosidase is responsible for hydrolyzing the alpha-1,6-linked fucose joined to the reducing-end N-acetylglucosamine of the carbohydrate moieties of glycoproteins.</text>
</comment>
<dbReference type="PANTHER" id="PTHR10030">
    <property type="entry name" value="ALPHA-L-FUCOSIDASE"/>
    <property type="match status" value="1"/>
</dbReference>
<feature type="domain" description="Glycoside hydrolase family 29 N-terminal" evidence="8">
    <location>
        <begin position="24"/>
        <end position="333"/>
    </location>
</feature>
<dbReference type="PIRSF" id="PIRSF001092">
    <property type="entry name" value="Alpha-L-fucosidase"/>
    <property type="match status" value="1"/>
</dbReference>
<dbReference type="OrthoDB" id="1389336at2"/>
<dbReference type="EC" id="3.2.1.51" evidence="3"/>
<dbReference type="KEGG" id="alq:C7Y71_001390"/>
<evidence type="ECO:0000259" key="8">
    <source>
        <dbReference type="Pfam" id="PF01120"/>
    </source>
</evidence>
<dbReference type="EMBL" id="CP033459">
    <property type="protein sequence ID" value="QFQ13662.1"/>
    <property type="molecule type" value="Genomic_DNA"/>
</dbReference>
<dbReference type="PANTHER" id="PTHR10030:SF37">
    <property type="entry name" value="ALPHA-L-FUCOSIDASE-RELATED"/>
    <property type="match status" value="1"/>
</dbReference>
<dbReference type="InterPro" id="IPR017853">
    <property type="entry name" value="GH"/>
</dbReference>
<dbReference type="InterPro" id="IPR016286">
    <property type="entry name" value="FUC_metazoa-typ"/>
</dbReference>
<evidence type="ECO:0000313" key="10">
    <source>
        <dbReference type="Proteomes" id="UP000249375"/>
    </source>
</evidence>
<dbReference type="SMART" id="SM00812">
    <property type="entry name" value="Alpha_L_fucos"/>
    <property type="match status" value="1"/>
</dbReference>
<evidence type="ECO:0000313" key="9">
    <source>
        <dbReference type="EMBL" id="QFQ13662.1"/>
    </source>
</evidence>
<dbReference type="GO" id="GO:0006004">
    <property type="term" value="P:fucose metabolic process"/>
    <property type="evidence" value="ECO:0007669"/>
    <property type="project" value="InterPro"/>
</dbReference>
<evidence type="ECO:0000256" key="4">
    <source>
        <dbReference type="ARBA" id="ARBA00022729"/>
    </source>
</evidence>
<dbReference type="Pfam" id="PF01120">
    <property type="entry name" value="Alpha_L_fucos"/>
    <property type="match status" value="1"/>
</dbReference>
<dbReference type="GO" id="GO:0004560">
    <property type="term" value="F:alpha-L-fucosidase activity"/>
    <property type="evidence" value="ECO:0007669"/>
    <property type="project" value="InterPro"/>
</dbReference>
<dbReference type="Proteomes" id="UP000249375">
    <property type="component" value="Chromosome"/>
</dbReference>
<evidence type="ECO:0000256" key="3">
    <source>
        <dbReference type="ARBA" id="ARBA00012662"/>
    </source>
</evidence>